<feature type="region of interest" description="Disordered" evidence="1">
    <location>
        <begin position="1"/>
        <end position="20"/>
    </location>
</feature>
<protein>
    <submittedName>
        <fullName evidence="2">Uncharacterized protein</fullName>
    </submittedName>
</protein>
<reference evidence="2" key="1">
    <citation type="journal article" date="2015" name="MBio">
        <title>Eco-Evolutionary Dynamics of Episomes among Ecologically Cohesive Bacterial Populations.</title>
        <authorList>
            <person name="Xue H."/>
            <person name="Cordero O.X."/>
            <person name="Camas F.M."/>
            <person name="Trimble W."/>
            <person name="Meyer F."/>
            <person name="Guglielmini J."/>
            <person name="Rocha E.P."/>
            <person name="Polz M.F."/>
        </authorList>
    </citation>
    <scope>NUCLEOTIDE SEQUENCE</scope>
    <source>
        <strain evidence="2">FF_61</strain>
    </source>
</reference>
<dbReference type="EMBL" id="KP795522">
    <property type="protein sequence ID" value="AKN37029.1"/>
    <property type="molecule type" value="Genomic_DNA"/>
</dbReference>
<name>A0A0H3ZT05_9VIBR</name>
<sequence>MTFGLIPSRKHDNHQRGVENVRKPQLLVTLPIIPKRSYQENK</sequence>
<evidence type="ECO:0000313" key="2">
    <source>
        <dbReference type="EMBL" id="AKN37029.1"/>
    </source>
</evidence>
<organism evidence="2">
    <name type="scientific">Vibrio cyclitrophicus</name>
    <dbReference type="NCBI Taxonomy" id="47951"/>
    <lineage>
        <taxon>Bacteria</taxon>
        <taxon>Pseudomonadati</taxon>
        <taxon>Pseudomonadota</taxon>
        <taxon>Gammaproteobacteria</taxon>
        <taxon>Vibrionales</taxon>
        <taxon>Vibrionaceae</taxon>
        <taxon>Vibrio</taxon>
    </lineage>
</organism>
<accession>A0A0H3ZT05</accession>
<evidence type="ECO:0000256" key="1">
    <source>
        <dbReference type="SAM" id="MobiDB-lite"/>
    </source>
</evidence>
<dbReference type="AlphaFoldDB" id="A0A0H3ZT05"/>
<proteinExistence type="predicted"/>